<evidence type="ECO:0000313" key="4">
    <source>
        <dbReference type="EnsemblMetazoa" id="AQUA010029-PA"/>
    </source>
</evidence>
<feature type="region of interest" description="Disordered" evidence="2">
    <location>
        <begin position="567"/>
        <end position="598"/>
    </location>
</feature>
<organism evidence="4 5">
    <name type="scientific">Anopheles quadriannulatus</name>
    <name type="common">Mosquito</name>
    <dbReference type="NCBI Taxonomy" id="34691"/>
    <lineage>
        <taxon>Eukaryota</taxon>
        <taxon>Metazoa</taxon>
        <taxon>Ecdysozoa</taxon>
        <taxon>Arthropoda</taxon>
        <taxon>Hexapoda</taxon>
        <taxon>Insecta</taxon>
        <taxon>Pterygota</taxon>
        <taxon>Neoptera</taxon>
        <taxon>Endopterygota</taxon>
        <taxon>Diptera</taxon>
        <taxon>Nematocera</taxon>
        <taxon>Culicoidea</taxon>
        <taxon>Culicidae</taxon>
        <taxon>Anophelinae</taxon>
        <taxon>Anopheles</taxon>
    </lineage>
</organism>
<evidence type="ECO:0000256" key="1">
    <source>
        <dbReference type="ARBA" id="ARBA00034497"/>
    </source>
</evidence>
<dbReference type="InterPro" id="IPR033473">
    <property type="entry name" value="Atos-like_C"/>
</dbReference>
<feature type="domain" description="Atos-like conserved" evidence="3">
    <location>
        <begin position="1589"/>
        <end position="1647"/>
    </location>
</feature>
<dbReference type="SMART" id="SM01177">
    <property type="entry name" value="DUF4210"/>
    <property type="match status" value="1"/>
</dbReference>
<feature type="region of interest" description="Disordered" evidence="2">
    <location>
        <begin position="1137"/>
        <end position="1156"/>
    </location>
</feature>
<feature type="region of interest" description="Disordered" evidence="2">
    <location>
        <begin position="310"/>
        <end position="332"/>
    </location>
</feature>
<evidence type="ECO:0000259" key="3">
    <source>
        <dbReference type="SMART" id="SM01177"/>
    </source>
</evidence>
<feature type="region of interest" description="Disordered" evidence="2">
    <location>
        <begin position="791"/>
        <end position="834"/>
    </location>
</feature>
<feature type="compositionally biased region" description="Low complexity" evidence="2">
    <location>
        <begin position="1498"/>
        <end position="1512"/>
    </location>
</feature>
<dbReference type="PANTHER" id="PTHR13199">
    <property type="entry name" value="GH03947P"/>
    <property type="match status" value="1"/>
</dbReference>
<dbReference type="EnsemblMetazoa" id="AQUA010029-RA">
    <property type="protein sequence ID" value="AQUA010029-PA"/>
    <property type="gene ID" value="AQUA010029"/>
</dbReference>
<dbReference type="Pfam" id="PF13889">
    <property type="entry name" value="Chromosome_seg"/>
    <property type="match status" value="1"/>
</dbReference>
<feature type="compositionally biased region" description="Polar residues" evidence="2">
    <location>
        <begin position="794"/>
        <end position="807"/>
    </location>
</feature>
<keyword evidence="5" id="KW-1185">Reference proteome</keyword>
<sequence>MHMVVPIVKQLIALDDEWQRSGMTSPLSMLELLLLLEDAMLLLMHSGSSISPKHPAIPISIGIASLVLEGRSSALDDSSIHAPSTSCAATSSVLANGHGTGDGGAGGGSSSGSGGAGGEDDEDGGFCRQKRSSEGTGAGASSLQQCSLLAINESHGKSLAMSCCHTPDEAQRINLKLQQIRSSCPSTSKDEVQQLVTVSGEPSRLPGGRRHELYQTYSNAAGQRDSLERGTASSASSAASWVSHDHAAISSAAAGVVIYSGFEKMNVLGTVSPIKNHPMGNSFINFSSPTPTAGAAGATSSASVNAIQSRKPVAGGGSSSSKLQASSRPREGPHCEQFLKKIGLNKPEAADGPEHHCSYRNKYCLRWQVYFKQLSSILTNGEAVCIEVYLGPENHTILLEQWILKLVMTKSPATMTIQSLCAAIRSQLYFSQISAWSDLIKKSLEPDLFSNPRIKKLIPAAKCKAGGGSPFSLAQARLDILFRIRTYDNTACFNEKPNVHNFPDASVADNFVIQVCLKSLPRLDRIPGIDAALDAAKMSATLQKQQQVDRIPLPCHEKGKHRCAFRVELEEEEDDDDSSMVEGGMEGEEGDGDVGGEDSMLLTSAAISHREKQLLKYRKRMLKREKKKKAGGAVGEGNSNASPVSSSSNTSSGANSVSDRNGSSADGSSYLSAKSCYIGGQIGPLGNNMGSKSNHPSTEPTANNACSNGNCRNALTSSINSIQPPLYSSTDRHQAMMVCDDRFHAIATNSKSTQTATAALSVDLLLPPLVSVATQTEPTVSTAMVCSDCKTRSSRTASGNETRSSPAMSEPAQREMEVSQNMNHASSSISSTNRDRNMQYFNDYYRTYDIINENCDKGPEAPVGCGKQQQPGRADVHMQYGGLRSVQQSQSNGNGVSGCDLPDTFRRPCFIVGGDGYEGDEDDESSAQKRNRAIANEAPALQQGDLLLQAMQRTAMLNGSSERDGQERYGKAKNVHGNVALNNNNYTTANNNFVERDRGKDGTAVPVANGGKQHEQHTEATRGDETGERNGAKLAAANCETSECDTFSKEKKLDLGDCRLCKRQKTKHNFKLNLTHLLSSAAEVPPSSSKKEASKKTTMIAASTVLDCGSTPPGCRRTLSESLVGHFTIPGSSAMASGSNGHGAANYEGPDSETVHSGRGMNEAYGLAYSNVENLSPGDSPMLSSSTGAVGNGIFTFEQMKSYRRAFSEDVIDTITSLGPRSYAGNDRTQTTEEDSTDDTDGSNGGDNEVEQETHLQQSGGCVDHRRTASGESSRTAIGTLAKCGHQSTRRHRPHTSTPAGNDTVCKEPLYISCSETDCSVSTASSVSPHKKQILSCAAIGSTSLAATSTSEGRTTARGEDFSNNLKQQLTQHKTSSKINLNYVFCLSPLARDDSGFTSGSSPATSTTFPATSPIAIDDAGTFGKATKSVRMTNSAHSAGLFRYDFEETPVSPLSGTIKSKSAPAFPFSPPLGGGALSPRFLRNAQRQFHHRSRYPSERSSFSERSSIGSDEQFSDDDLSSYLLDSSNGGSYCSPLSGHQLLPTEEGGVGSALKMGRYMARTTAGLLPTAQMLSKVLNRNLFRFGRAPMLGTLEESLLQRRLSPKFQVADFKVLLGASGSFCPTQLTIPAASYFYELPGQHLTTPYVCELRLPRKGYSIPRTGTVQATLLNPLGTVVRMFVVPYDFRDMPAMSTTFIRQRILACDDSSLKLLGKNIEQLSNAEQMKLLRYAIHLRFQTSRSGKLSLHTDIRLLISRRTDCDTAAAHAKNLLESPNELKVVTIVPDNPKFSLRIDKQQ</sequence>
<dbReference type="Pfam" id="PF13915">
    <property type="entry name" value="DUF4210"/>
    <property type="match status" value="1"/>
</dbReference>
<feature type="compositionally biased region" description="Gly residues" evidence="2">
    <location>
        <begin position="98"/>
        <end position="117"/>
    </location>
</feature>
<proteinExistence type="inferred from homology"/>
<dbReference type="PANTHER" id="PTHR13199:SF11">
    <property type="entry name" value="PROTEIN ATOSSA"/>
    <property type="match status" value="1"/>
</dbReference>
<feature type="compositionally biased region" description="Basic and acidic residues" evidence="2">
    <location>
        <begin position="1012"/>
        <end position="1029"/>
    </location>
</feature>
<reference evidence="4" key="1">
    <citation type="submission" date="2020-05" db="UniProtKB">
        <authorList>
            <consortium name="EnsemblMetazoa"/>
        </authorList>
    </citation>
    <scope>IDENTIFICATION</scope>
    <source>
        <strain evidence="4">SANGQUA</strain>
    </source>
</reference>
<feature type="region of interest" description="Disordered" evidence="2">
    <location>
        <begin position="623"/>
        <end position="666"/>
    </location>
</feature>
<dbReference type="InterPro" id="IPR025261">
    <property type="entry name" value="Atos-like_cons_dom"/>
</dbReference>
<feature type="region of interest" description="Disordered" evidence="2">
    <location>
        <begin position="98"/>
        <end position="139"/>
    </location>
</feature>
<feature type="compositionally biased region" description="Low complexity" evidence="2">
    <location>
        <begin position="637"/>
        <end position="658"/>
    </location>
</feature>
<feature type="region of interest" description="Disordered" evidence="2">
    <location>
        <begin position="1489"/>
        <end position="1515"/>
    </location>
</feature>
<feature type="compositionally biased region" description="Low complexity" evidence="2">
    <location>
        <begin position="981"/>
        <end position="992"/>
    </location>
</feature>
<protein>
    <submittedName>
        <fullName evidence="4">DUF4210 domain-containing protein</fullName>
    </submittedName>
</protein>
<comment type="similarity">
    <text evidence="1">Belongs to the ATOS family.</text>
</comment>
<feature type="compositionally biased region" description="Acidic residues" evidence="2">
    <location>
        <begin position="1232"/>
        <end position="1241"/>
    </location>
</feature>
<dbReference type="VEuPathDB" id="VectorBase:AQUA010029"/>
<evidence type="ECO:0000256" key="2">
    <source>
        <dbReference type="SAM" id="MobiDB-lite"/>
    </source>
</evidence>
<evidence type="ECO:0000313" key="5">
    <source>
        <dbReference type="Proteomes" id="UP000076407"/>
    </source>
</evidence>
<accession>A0A182XJJ5</accession>
<feature type="region of interest" description="Disordered" evidence="2">
    <location>
        <begin position="1217"/>
        <end position="1302"/>
    </location>
</feature>
<dbReference type="Proteomes" id="UP000076407">
    <property type="component" value="Unassembled WGS sequence"/>
</dbReference>
<feature type="compositionally biased region" description="Acidic residues" evidence="2">
    <location>
        <begin position="569"/>
        <end position="596"/>
    </location>
</feature>
<feature type="compositionally biased region" description="Polar residues" evidence="2">
    <location>
        <begin position="818"/>
        <end position="832"/>
    </location>
</feature>
<dbReference type="InterPro" id="IPR051506">
    <property type="entry name" value="ATOS_Transcription_Regulators"/>
</dbReference>
<feature type="region of interest" description="Disordered" evidence="2">
    <location>
        <begin position="981"/>
        <end position="1029"/>
    </location>
</feature>
<name>A0A182XJJ5_ANOQN</name>
<dbReference type="STRING" id="34691.A0A182XJJ5"/>